<dbReference type="Gene3D" id="3.30.110.170">
    <property type="entry name" value="Protein of unknown function (DUF541), domain 1"/>
    <property type="match status" value="1"/>
</dbReference>
<reference evidence="2" key="1">
    <citation type="submission" date="2017-09" db="EMBL/GenBank/DDBJ databases">
        <title>Depth-based differentiation of microbial function through sediment-hosted aquifers and enrichment of novel symbionts in the deep terrestrial subsurface.</title>
        <authorList>
            <person name="Probst A.J."/>
            <person name="Ladd B."/>
            <person name="Jarett J.K."/>
            <person name="Geller-Mcgrath D.E."/>
            <person name="Sieber C.M.K."/>
            <person name="Emerson J.B."/>
            <person name="Anantharaman K."/>
            <person name="Thomas B.C."/>
            <person name="Malmstrom R."/>
            <person name="Stieglmeier M."/>
            <person name="Klingl A."/>
            <person name="Woyke T."/>
            <person name="Ryan C.M."/>
            <person name="Banfield J.F."/>
        </authorList>
    </citation>
    <scope>NUCLEOTIDE SEQUENCE [LARGE SCALE GENOMIC DNA]</scope>
</reference>
<gene>
    <name evidence="1" type="ORF">CO172_01525</name>
</gene>
<dbReference type="InterPro" id="IPR052022">
    <property type="entry name" value="26kDa_periplasmic_antigen"/>
</dbReference>
<dbReference type="Proteomes" id="UP000229749">
    <property type="component" value="Unassembled WGS sequence"/>
</dbReference>
<name>A0A2M7XHS7_9BACT</name>
<evidence type="ECO:0008006" key="3">
    <source>
        <dbReference type="Google" id="ProtNLM"/>
    </source>
</evidence>
<accession>A0A2M7XHS7</accession>
<organism evidence="1 2">
    <name type="scientific">Candidatus Uhrbacteria bacterium CG_4_9_14_3_um_filter_36_7</name>
    <dbReference type="NCBI Taxonomy" id="1975033"/>
    <lineage>
        <taxon>Bacteria</taxon>
        <taxon>Candidatus Uhriibacteriota</taxon>
    </lineage>
</organism>
<dbReference type="PANTHER" id="PTHR34387">
    <property type="entry name" value="SLR1258 PROTEIN"/>
    <property type="match status" value="1"/>
</dbReference>
<proteinExistence type="predicted"/>
<comment type="caution">
    <text evidence="1">The sequence shown here is derived from an EMBL/GenBank/DDBJ whole genome shotgun (WGS) entry which is preliminary data.</text>
</comment>
<dbReference type="AlphaFoldDB" id="A0A2M7XHS7"/>
<evidence type="ECO:0000313" key="2">
    <source>
        <dbReference type="Proteomes" id="UP000229749"/>
    </source>
</evidence>
<evidence type="ECO:0000313" key="1">
    <source>
        <dbReference type="EMBL" id="PJA47422.1"/>
    </source>
</evidence>
<dbReference type="Gene3D" id="3.30.70.2970">
    <property type="entry name" value="Protein of unknown function (DUF541), domain 2"/>
    <property type="match status" value="1"/>
</dbReference>
<dbReference type="InterPro" id="IPR007497">
    <property type="entry name" value="SIMPL/DUF541"/>
</dbReference>
<dbReference type="PANTHER" id="PTHR34387:SF2">
    <property type="entry name" value="SLR1258 PROTEIN"/>
    <property type="match status" value="1"/>
</dbReference>
<dbReference type="EMBL" id="PFWS01000022">
    <property type="protein sequence ID" value="PJA47422.1"/>
    <property type="molecule type" value="Genomic_DNA"/>
</dbReference>
<dbReference type="Pfam" id="PF04402">
    <property type="entry name" value="SIMPL"/>
    <property type="match status" value="1"/>
</dbReference>
<dbReference type="GO" id="GO:0006974">
    <property type="term" value="P:DNA damage response"/>
    <property type="evidence" value="ECO:0007669"/>
    <property type="project" value="TreeGrafter"/>
</dbReference>
<protein>
    <recommendedName>
        <fullName evidence="3">SIMPL domain-containing protein</fullName>
    </recommendedName>
</protein>
<sequence length="257" mass="28498">MWPSFKAQRAFAVPLFILFILLILFFAAKTIQVVFEAKQVGKPTPYEHTIMIDAEGKVVATPDIAQLSLGVETRATDVPTAQEKNTQTMNTIIEGIKELNITEEDIQTASYTVYQEDYWDPETQRSKKGDWIVSQQLMVKIREMKNISSVLQLAGQKGVTNISGPTFSIDDLTNLKDQAREKGLEEAKEKAQQIAGKLGLKLGKIIGYSEWYDNSVGPIYYEKSAAIGMGGGESAPTIPTGTKEVKLNVNVTYLLEE</sequence>